<dbReference type="Proteomes" id="UP000799539">
    <property type="component" value="Unassembled WGS sequence"/>
</dbReference>
<dbReference type="PANTHER" id="PTHR43431:SF7">
    <property type="entry name" value="OXIDOREDUCTASE, SHORT CHAIN DEHYDROGENASE_REDUCTASE FAMILY (AFU_ORTHOLOGUE AFUA_5G14000)"/>
    <property type="match status" value="1"/>
</dbReference>
<dbReference type="OrthoDB" id="5336600at2759"/>
<name>A0A6A6FQP7_9PEZI</name>
<proteinExistence type="predicted"/>
<organism evidence="1 2">
    <name type="scientific">Cercospora zeae-maydis SCOH1-5</name>
    <dbReference type="NCBI Taxonomy" id="717836"/>
    <lineage>
        <taxon>Eukaryota</taxon>
        <taxon>Fungi</taxon>
        <taxon>Dikarya</taxon>
        <taxon>Ascomycota</taxon>
        <taxon>Pezizomycotina</taxon>
        <taxon>Dothideomycetes</taxon>
        <taxon>Dothideomycetidae</taxon>
        <taxon>Mycosphaerellales</taxon>
        <taxon>Mycosphaerellaceae</taxon>
        <taxon>Cercospora</taxon>
    </lineage>
</organism>
<dbReference type="Gene3D" id="3.40.50.720">
    <property type="entry name" value="NAD(P)-binding Rossmann-like Domain"/>
    <property type="match status" value="1"/>
</dbReference>
<dbReference type="PANTHER" id="PTHR43431">
    <property type="entry name" value="OXIDOREDUCTASE, SHORT CHAIN DEHYDROGENASE/REDUCTASE FAMILY (AFU_ORTHOLOGUE AFUA_5G14000)"/>
    <property type="match status" value="1"/>
</dbReference>
<dbReference type="Pfam" id="PF00106">
    <property type="entry name" value="adh_short"/>
    <property type="match status" value="1"/>
</dbReference>
<dbReference type="AlphaFoldDB" id="A0A6A6FQP7"/>
<dbReference type="SUPFAM" id="SSF51735">
    <property type="entry name" value="NAD(P)-binding Rossmann-fold domains"/>
    <property type="match status" value="1"/>
</dbReference>
<dbReference type="InterPro" id="IPR002347">
    <property type="entry name" value="SDR_fam"/>
</dbReference>
<evidence type="ECO:0000313" key="2">
    <source>
        <dbReference type="Proteomes" id="UP000799539"/>
    </source>
</evidence>
<sequence>MGSVAHHGHAPEDVSPAGALVLFGSGPVLGAHVAAMFAQKGFHKIVLLSRNLARLQEDAAFVRQAAPQTIVETVTVDLADVDSVRAAIGEVEARLHGTPLELVIYNAARTVLTQMLQLPVHEVQADINISAGSLYVVAQWAHPLLAVAAERPGFRPAILVTGGKGWEDPPPKFFSLATSKGAQRTLSWAMHKAFAPTGVHVSYISIGGPINNDVALTQPGYVALEVWKEFAQPRGPGHWERAMVDPSYAPYKAQEHAAWHAAVAACPRWRGKQVVMPERHND</sequence>
<accession>A0A6A6FQP7</accession>
<protein>
    <recommendedName>
        <fullName evidence="3">Ketoreductase (KR) domain-containing protein</fullName>
    </recommendedName>
</protein>
<reference evidence="1" key="1">
    <citation type="journal article" date="2020" name="Stud. Mycol.">
        <title>101 Dothideomycetes genomes: a test case for predicting lifestyles and emergence of pathogens.</title>
        <authorList>
            <person name="Haridas S."/>
            <person name="Albert R."/>
            <person name="Binder M."/>
            <person name="Bloem J."/>
            <person name="Labutti K."/>
            <person name="Salamov A."/>
            <person name="Andreopoulos B."/>
            <person name="Baker S."/>
            <person name="Barry K."/>
            <person name="Bills G."/>
            <person name="Bluhm B."/>
            <person name="Cannon C."/>
            <person name="Castanera R."/>
            <person name="Culley D."/>
            <person name="Daum C."/>
            <person name="Ezra D."/>
            <person name="Gonzalez J."/>
            <person name="Henrissat B."/>
            <person name="Kuo A."/>
            <person name="Liang C."/>
            <person name="Lipzen A."/>
            <person name="Lutzoni F."/>
            <person name="Magnuson J."/>
            <person name="Mondo S."/>
            <person name="Nolan M."/>
            <person name="Ohm R."/>
            <person name="Pangilinan J."/>
            <person name="Park H.-J."/>
            <person name="Ramirez L."/>
            <person name="Alfaro M."/>
            <person name="Sun H."/>
            <person name="Tritt A."/>
            <person name="Yoshinaga Y."/>
            <person name="Zwiers L.-H."/>
            <person name="Turgeon B."/>
            <person name="Goodwin S."/>
            <person name="Spatafora J."/>
            <person name="Crous P."/>
            <person name="Grigoriev I."/>
        </authorList>
    </citation>
    <scope>NUCLEOTIDE SEQUENCE</scope>
    <source>
        <strain evidence="1">SCOH1-5</strain>
    </source>
</reference>
<dbReference type="InterPro" id="IPR036291">
    <property type="entry name" value="NAD(P)-bd_dom_sf"/>
</dbReference>
<evidence type="ECO:0000313" key="1">
    <source>
        <dbReference type="EMBL" id="KAF2215731.1"/>
    </source>
</evidence>
<gene>
    <name evidence="1" type="ORF">CERZMDRAFT_34331</name>
</gene>
<dbReference type="EMBL" id="ML992665">
    <property type="protein sequence ID" value="KAF2215731.1"/>
    <property type="molecule type" value="Genomic_DNA"/>
</dbReference>
<evidence type="ECO:0008006" key="3">
    <source>
        <dbReference type="Google" id="ProtNLM"/>
    </source>
</evidence>
<keyword evidence="2" id="KW-1185">Reference proteome</keyword>